<evidence type="ECO:0000256" key="2">
    <source>
        <dbReference type="ARBA" id="ARBA00022602"/>
    </source>
</evidence>
<accession>A0A232EH59</accession>
<evidence type="ECO:0000256" key="1">
    <source>
        <dbReference type="ARBA" id="ARBA00006734"/>
    </source>
</evidence>
<feature type="non-terminal residue" evidence="9">
    <location>
        <position position="1"/>
    </location>
</feature>
<dbReference type="InterPro" id="IPR002088">
    <property type="entry name" value="Prenyl_trans_a"/>
</dbReference>
<dbReference type="OrthoDB" id="1658at2759"/>
<sequence>FKISLIIKICNEIVMADAAAKRELRRRRILENSESRLQRITGRVKERTTEENSNNGIADSRPRTDNGFANTNNSFIKESEVILEQKHKDFLKRDNSSDLHDLELTKSDVFYQQPDNHFTPNHSNLQYNLKEDKEDYELNLKSKTTAADRATLEQCQYSLFYKLFFSPFASIFLAAFVNILSLANVDFTLYKGILTPYFIMAITRLCLGKKSEESQGSSMLMAALILCNIKPEIVRILKKIIAFYSTAVKDFAVYVTSFVLINWIISIFRPDLIEPSACNLKIMHGRVKVRTTAEQEKIKQAERQKKAVEFKKGVELVFEKRKKQEWDDEILLISEKLLVRHPDVYTLSDEERIEKLEKELSLTESSLRENPKSYCVWHQLHCWDYRRFIASKANVPDTEELEFTTTKILNNFSNYSSWHLRSKILQKLYPSSVHDLPIRADKHDEELDLVMNATFTDPNDSSAWFYHRWLLDYWKFPLKLWRAVLTKTTLTAAFHKEVPCDFELFLNDKKYECEWKSANGKNVSAAWYAVFEKALDDDYKKIFLKFEGNHHEFKPSIKSSSEWIYESTTLSGNHNNPKLNEQLENYQTLAKMEPCNKWARLTSIHLMLNINPIGDNSKIIKEFGELIRIDPLRANYYKDIKYTLYYNLNPIDVEQDGSDNACDINLSNLELTSISSQEPYLTFYREVNFSNNCIENRLHQLYTLQQCVKLDLSKNNISSIKSFPTLHNLRVLLLHENQINNYEEVCDLIQRHNLTKIDLQGNPLLDKESLVSKIKNISSDVEVLA</sequence>
<feature type="transmembrane region" description="Helical" evidence="8">
    <location>
        <begin position="159"/>
        <end position="183"/>
    </location>
</feature>
<keyword evidence="4" id="KW-0677">Repeat</keyword>
<keyword evidence="10" id="KW-1185">Reference proteome</keyword>
<dbReference type="AlphaFoldDB" id="A0A232EH59"/>
<keyword evidence="8" id="KW-0812">Transmembrane</keyword>
<dbReference type="Gene3D" id="2.60.40.1130">
    <property type="entry name" value="Rab geranylgeranyltransferase alpha-subunit, insert domain"/>
    <property type="match status" value="1"/>
</dbReference>
<comment type="caution">
    <text evidence="9">The sequence shown here is derived from an EMBL/GenBank/DDBJ whole genome shotgun (WGS) entry which is preliminary data.</text>
</comment>
<name>A0A232EH59_9HYME</name>
<reference evidence="9 10" key="1">
    <citation type="journal article" date="2017" name="Curr. Biol.">
        <title>The Evolution of Venom by Co-option of Single-Copy Genes.</title>
        <authorList>
            <person name="Martinson E.O."/>
            <person name="Mrinalini"/>
            <person name="Kelkar Y.D."/>
            <person name="Chang C.H."/>
            <person name="Werren J.H."/>
        </authorList>
    </citation>
    <scope>NUCLEOTIDE SEQUENCE [LARGE SCALE GENOMIC DNA]</scope>
    <source>
        <strain evidence="9 10">Alberta</strain>
        <tissue evidence="9">Whole body</tissue>
    </source>
</reference>
<dbReference type="Gene3D" id="1.25.40.120">
    <property type="entry name" value="Protein prenylyltransferase"/>
    <property type="match status" value="2"/>
</dbReference>
<evidence type="ECO:0000256" key="5">
    <source>
        <dbReference type="ARBA" id="ARBA00047658"/>
    </source>
</evidence>
<evidence type="ECO:0000313" key="10">
    <source>
        <dbReference type="Proteomes" id="UP000215335"/>
    </source>
</evidence>
<gene>
    <name evidence="9" type="ORF">TSAR_002165</name>
</gene>
<dbReference type="PROSITE" id="PS51450">
    <property type="entry name" value="LRR"/>
    <property type="match status" value="1"/>
</dbReference>
<evidence type="ECO:0000256" key="6">
    <source>
        <dbReference type="RuleBase" id="RU367120"/>
    </source>
</evidence>
<feature type="transmembrane region" description="Helical" evidence="8">
    <location>
        <begin position="240"/>
        <end position="265"/>
    </location>
</feature>
<dbReference type="PROSITE" id="PS51147">
    <property type="entry name" value="PFTA"/>
    <property type="match status" value="3"/>
</dbReference>
<dbReference type="PANTHER" id="PTHR11129">
    <property type="entry name" value="PROTEIN FARNESYLTRANSFERASE ALPHA SUBUNIT/RAB GERANYLGERANYL TRANSFERASE ALPHA SUBUNIT"/>
    <property type="match status" value="1"/>
</dbReference>
<comment type="similarity">
    <text evidence="1 6">Belongs to the protein prenyltransferase subunit alpha family.</text>
</comment>
<dbReference type="InterPro" id="IPR032675">
    <property type="entry name" value="LRR_dom_sf"/>
</dbReference>
<dbReference type="STRING" id="543379.A0A232EH59"/>
<evidence type="ECO:0000256" key="3">
    <source>
        <dbReference type="ARBA" id="ARBA00022679"/>
    </source>
</evidence>
<keyword evidence="8" id="KW-0472">Membrane</keyword>
<keyword evidence="8" id="KW-1133">Transmembrane helix</keyword>
<dbReference type="Gene3D" id="3.80.10.10">
    <property type="entry name" value="Ribonuclease Inhibitor"/>
    <property type="match status" value="1"/>
</dbReference>
<dbReference type="EMBL" id="NNAY01004596">
    <property type="protein sequence ID" value="OXU17673.1"/>
    <property type="molecule type" value="Genomic_DNA"/>
</dbReference>
<evidence type="ECO:0000313" key="9">
    <source>
        <dbReference type="EMBL" id="OXU17673.1"/>
    </source>
</evidence>
<dbReference type="Proteomes" id="UP000215335">
    <property type="component" value="Unassembled WGS sequence"/>
</dbReference>
<dbReference type="SUPFAM" id="SSF52058">
    <property type="entry name" value="L domain-like"/>
    <property type="match status" value="1"/>
</dbReference>
<evidence type="ECO:0000256" key="4">
    <source>
        <dbReference type="ARBA" id="ARBA00022737"/>
    </source>
</evidence>
<dbReference type="GO" id="GO:0005968">
    <property type="term" value="C:Rab-protein geranylgeranyltransferase complex"/>
    <property type="evidence" value="ECO:0007669"/>
    <property type="project" value="TreeGrafter"/>
</dbReference>
<feature type="region of interest" description="Disordered" evidence="7">
    <location>
        <begin position="43"/>
        <end position="66"/>
    </location>
</feature>
<organism evidence="9 10">
    <name type="scientific">Trichomalopsis sarcophagae</name>
    <dbReference type="NCBI Taxonomy" id="543379"/>
    <lineage>
        <taxon>Eukaryota</taxon>
        <taxon>Metazoa</taxon>
        <taxon>Ecdysozoa</taxon>
        <taxon>Arthropoda</taxon>
        <taxon>Hexapoda</taxon>
        <taxon>Insecta</taxon>
        <taxon>Pterygota</taxon>
        <taxon>Neoptera</taxon>
        <taxon>Endopterygota</taxon>
        <taxon>Hymenoptera</taxon>
        <taxon>Apocrita</taxon>
        <taxon>Proctotrupomorpha</taxon>
        <taxon>Chalcidoidea</taxon>
        <taxon>Pteromalidae</taxon>
        <taxon>Pteromalinae</taxon>
        <taxon>Trichomalopsis</taxon>
    </lineage>
</organism>
<proteinExistence type="inferred from homology"/>
<dbReference type="EC" id="2.5.1.60" evidence="6"/>
<evidence type="ECO:0000256" key="7">
    <source>
        <dbReference type="SAM" id="MobiDB-lite"/>
    </source>
</evidence>
<comment type="catalytic activity">
    <reaction evidence="5 6">
        <text>geranylgeranyl diphosphate + L-cysteinyl-[protein] = S-geranylgeranyl-L-cysteinyl-[protein] + diphosphate</text>
        <dbReference type="Rhea" id="RHEA:21240"/>
        <dbReference type="Rhea" id="RHEA-COMP:10131"/>
        <dbReference type="Rhea" id="RHEA-COMP:11537"/>
        <dbReference type="ChEBI" id="CHEBI:29950"/>
        <dbReference type="ChEBI" id="CHEBI:33019"/>
        <dbReference type="ChEBI" id="CHEBI:57533"/>
        <dbReference type="ChEBI" id="CHEBI:86021"/>
        <dbReference type="EC" id="2.5.1.60"/>
    </reaction>
</comment>
<protein>
    <recommendedName>
        <fullName evidence="6">Geranylgeranyl transferase type-2 subunit alpha</fullName>
        <ecNumber evidence="6">2.5.1.60</ecNumber>
    </recommendedName>
    <alternativeName>
        <fullName evidence="6">Geranylgeranyl transferase type II subunit alpha</fullName>
    </alternativeName>
</protein>
<dbReference type="GO" id="GO:0097354">
    <property type="term" value="P:prenylation"/>
    <property type="evidence" value="ECO:0007669"/>
    <property type="project" value="UniProtKB-UniRule"/>
</dbReference>
<dbReference type="SUPFAM" id="SSF48439">
    <property type="entry name" value="Protein prenylyltransferase"/>
    <property type="match status" value="1"/>
</dbReference>
<evidence type="ECO:0000256" key="8">
    <source>
        <dbReference type="SAM" id="Phobius"/>
    </source>
</evidence>
<dbReference type="InterPro" id="IPR001611">
    <property type="entry name" value="Leu-rich_rpt"/>
</dbReference>
<dbReference type="GO" id="GO:0004663">
    <property type="term" value="F:Rab geranylgeranyltransferase activity"/>
    <property type="evidence" value="ECO:0007669"/>
    <property type="project" value="UniProtKB-UniRule"/>
</dbReference>
<dbReference type="Pfam" id="PF01239">
    <property type="entry name" value="PPTA"/>
    <property type="match status" value="3"/>
</dbReference>
<comment type="function">
    <text evidence="6">Catalyzes the transfer of a geranyl-geranyl moiety from geranyl-geranyl pyrophosphate to cysteines occuring in specific C-terminal amino acid sequences.</text>
</comment>
<keyword evidence="2 6" id="KW-0637">Prenyltransferase</keyword>
<keyword evidence="3 6" id="KW-0808">Transferase</keyword>
<dbReference type="PANTHER" id="PTHR11129:SF2">
    <property type="entry name" value="GERANYLGERANYL TRANSFERASE TYPE-2 SUBUNIT ALPHA"/>
    <property type="match status" value="1"/>
</dbReference>